<dbReference type="Proteomes" id="UP001151760">
    <property type="component" value="Unassembled WGS sequence"/>
</dbReference>
<dbReference type="InterPro" id="IPR039537">
    <property type="entry name" value="Retrotran_Ty1/copia-like"/>
</dbReference>
<dbReference type="InterPro" id="IPR012337">
    <property type="entry name" value="RNaseH-like_sf"/>
</dbReference>
<feature type="compositionally biased region" description="Polar residues" evidence="3">
    <location>
        <begin position="503"/>
        <end position="515"/>
    </location>
</feature>
<feature type="compositionally biased region" description="Basic and acidic residues" evidence="3">
    <location>
        <begin position="1104"/>
        <end position="1118"/>
    </location>
</feature>
<keyword evidence="6" id="KW-1185">Reference proteome</keyword>
<dbReference type="PANTHER" id="PTHR42648:SF21">
    <property type="entry name" value="CYSTEINE-RICH RLK (RECEPTOR-LIKE PROTEIN KINASE) 8"/>
    <property type="match status" value="1"/>
</dbReference>
<keyword evidence="2" id="KW-0378">Hydrolase</keyword>
<protein>
    <submittedName>
        <fullName evidence="5">Retrovirus-related pol polyprotein from transposon TNT 1-94</fullName>
    </submittedName>
</protein>
<reference evidence="5" key="1">
    <citation type="journal article" date="2022" name="Int. J. Mol. Sci.">
        <title>Draft Genome of Tanacetum Coccineum: Genomic Comparison of Closely Related Tanacetum-Family Plants.</title>
        <authorList>
            <person name="Yamashiro T."/>
            <person name="Shiraishi A."/>
            <person name="Nakayama K."/>
            <person name="Satake H."/>
        </authorList>
    </citation>
    <scope>NUCLEOTIDE SEQUENCE</scope>
</reference>
<evidence type="ECO:0000313" key="6">
    <source>
        <dbReference type="Proteomes" id="UP001151760"/>
    </source>
</evidence>
<dbReference type="InterPro" id="IPR001584">
    <property type="entry name" value="Integrase_cat-core"/>
</dbReference>
<keyword evidence="1" id="KW-0479">Metal-binding</keyword>
<feature type="domain" description="Integrase catalytic" evidence="4">
    <location>
        <begin position="714"/>
        <end position="815"/>
    </location>
</feature>
<dbReference type="PANTHER" id="PTHR42648">
    <property type="entry name" value="TRANSPOSASE, PUTATIVE-RELATED"/>
    <property type="match status" value="1"/>
</dbReference>
<dbReference type="InterPro" id="IPR057670">
    <property type="entry name" value="SH3_retrovirus"/>
</dbReference>
<proteinExistence type="predicted"/>
<reference evidence="5" key="2">
    <citation type="submission" date="2022-01" db="EMBL/GenBank/DDBJ databases">
        <authorList>
            <person name="Yamashiro T."/>
            <person name="Shiraishi A."/>
            <person name="Satake H."/>
            <person name="Nakayama K."/>
        </authorList>
    </citation>
    <scope>NUCLEOTIDE SEQUENCE</scope>
</reference>
<feature type="region of interest" description="Disordered" evidence="3">
    <location>
        <begin position="1098"/>
        <end position="1118"/>
    </location>
</feature>
<evidence type="ECO:0000256" key="2">
    <source>
        <dbReference type="ARBA" id="ARBA00022801"/>
    </source>
</evidence>
<dbReference type="PROSITE" id="PS50994">
    <property type="entry name" value="INTEGRASE"/>
    <property type="match status" value="1"/>
</dbReference>
<dbReference type="EMBL" id="BQNB010020764">
    <property type="protein sequence ID" value="GJT99357.1"/>
    <property type="molecule type" value="Genomic_DNA"/>
</dbReference>
<feature type="region of interest" description="Disordered" evidence="3">
    <location>
        <begin position="497"/>
        <end position="536"/>
    </location>
</feature>
<evidence type="ECO:0000259" key="4">
    <source>
        <dbReference type="PROSITE" id="PS50994"/>
    </source>
</evidence>
<evidence type="ECO:0000256" key="3">
    <source>
        <dbReference type="SAM" id="MobiDB-lite"/>
    </source>
</evidence>
<evidence type="ECO:0000256" key="1">
    <source>
        <dbReference type="ARBA" id="ARBA00022723"/>
    </source>
</evidence>
<dbReference type="Pfam" id="PF07727">
    <property type="entry name" value="RVT_2"/>
    <property type="match status" value="1"/>
</dbReference>
<dbReference type="Pfam" id="PF25597">
    <property type="entry name" value="SH3_retrovirus"/>
    <property type="match status" value="1"/>
</dbReference>
<dbReference type="InterPro" id="IPR013103">
    <property type="entry name" value="RVT_2"/>
</dbReference>
<comment type="caution">
    <text evidence="5">The sequence shown here is derived from an EMBL/GenBank/DDBJ whole genome shotgun (WGS) entry which is preliminary data.</text>
</comment>
<evidence type="ECO:0000313" key="5">
    <source>
        <dbReference type="EMBL" id="GJT99357.1"/>
    </source>
</evidence>
<gene>
    <name evidence="5" type="ORF">Tco_1109696</name>
</gene>
<dbReference type="SUPFAM" id="SSF53098">
    <property type="entry name" value="Ribonuclease H-like"/>
    <property type="match status" value="1"/>
</dbReference>
<dbReference type="Gene3D" id="3.30.420.10">
    <property type="entry name" value="Ribonuclease H-like superfamily/Ribonuclease H"/>
    <property type="match status" value="1"/>
</dbReference>
<name>A0ABQ5IIR8_9ASTR</name>
<sequence length="1367" mass="156502">MSTLAEFMIVVGAKNHPSMLDKTMYNSWQSRMLLYLKGKKNGRMMLEFIETGPLVYPTIEENGEIRPKKYAELSEQEKLQDDYDVQALNIVLQGLLPDVYAFVNHCQPAKEIWDRVKFLTQGTELSYKERECKLFNKFDKFTSIKVQVNTKFLNALQPKWSKFVTDVKLAKNMYTTNFDQLFAYLNQHEGHENELSSIHQTRHSYQPYLSTYKAPHHPQQYPHAYQPQISNPTPSVPQNAYHSPLISQQPPVEFPQNDSGLAVLVFLPGDDLIACLNKEMAFMSIDDRVTIQQVQGRQGQGFAGKRTQGNATSLVGNNVADLGILDGQAIQTTIPQNVTFQSNDLDAYDSNYDDISSTKASWPISQVTIQTSSLRELKGKNVLENAAPMPNLNVIAPGMFKLDLEPLAPKFLKNGDSHIDYIKHFREHADILREIVENARALSPLDSNLDSAYKYVQRIQEVLVYVKDTCPCLTKPSEKLVAVTPLNRTKKVRFAEPAASLRVRSSTKASGSKPRSNTKKDRIPQNSSSNKKKNKVEVYPRIAKSGLNNKNHVSKIVYKEDDKHTMLNANSELIFKCNQSGNTCPLTRITSTKVAPLKETTSKSVTTQNPQIKVYSKRPKVTKSVGCPNCSLVFELWMLQAYDRKPLLAHQLCSQIFGYCQIRKGSDCKDYGLWRLSDGKCYDFSGLLRGRVRTQLIFCWSILGFQSGGKSKKHSYKPKAEDSIQEKLYLLHMDLYGPMRIQSINGRKYISVIVDDYSRLTWVKFLQSKDEVQEFMIKFPKMIQVRLNATVRNIKIDNGTEFVNQTQRLIMKMSGSHTKHREDLGKLKPKTDIGIFVGYAPAKKAFRIYNKRTCLIIETIHVDFDELTAMASEQFSSSVGPQLLTHGTISLGLVPNPPSPTPYVPTTKKDWDILFQMMFDEYLSPPACVASPSVVEELHDIEVAHLDNDPFFGVQIPELNSKESSSRDVIPTNVHSINQPPEHLSKWTKDHPLDNVIGEIRHIGRCSEKQGKAIRIFIAYADYMNMIVYQIDVKTVFLNGILREEVYVNQPDGFVDQDNPNHVYKLKKALYGLCPRGIFLYQSKYALEIIKKYGMETSDPDSPMVEKSKLDADPQGKEVDPTRYRGMNRLQINFFFNNDLEYLRGGSTNRKYTTSTTKTKAAKYEIEGIEDIHDVYSTMRILSVTSITVDKWYGYGHLKEIIVRREDNKLYKIMEGDFPRLHLNDIEDMLLPIVHNRLNNLEGDVIVDLVVALRIAPYNPLSEPQGVIYEDKLKRKRLIRTDKIYKFSDGTLTSVCNTLDQMLKNFRLGYNKAMKKRKWTTTYQKWTRIMIKDINQQLLHRRIMRSLEKFVGGREYGTDIRLLQRII</sequence>
<dbReference type="InterPro" id="IPR036397">
    <property type="entry name" value="RNaseH_sf"/>
</dbReference>
<accession>A0ABQ5IIR8</accession>
<organism evidence="5 6">
    <name type="scientific">Tanacetum coccineum</name>
    <dbReference type="NCBI Taxonomy" id="301880"/>
    <lineage>
        <taxon>Eukaryota</taxon>
        <taxon>Viridiplantae</taxon>
        <taxon>Streptophyta</taxon>
        <taxon>Embryophyta</taxon>
        <taxon>Tracheophyta</taxon>
        <taxon>Spermatophyta</taxon>
        <taxon>Magnoliopsida</taxon>
        <taxon>eudicotyledons</taxon>
        <taxon>Gunneridae</taxon>
        <taxon>Pentapetalae</taxon>
        <taxon>asterids</taxon>
        <taxon>campanulids</taxon>
        <taxon>Asterales</taxon>
        <taxon>Asteraceae</taxon>
        <taxon>Asteroideae</taxon>
        <taxon>Anthemideae</taxon>
        <taxon>Anthemidinae</taxon>
        <taxon>Tanacetum</taxon>
    </lineage>
</organism>